<name>A0ABZ2XSG0_9RHOB</name>
<organism evidence="2 3">
    <name type="scientific">Aliisedimentitalea scapharcae</name>
    <dbReference type="NCBI Taxonomy" id="1524259"/>
    <lineage>
        <taxon>Bacteria</taxon>
        <taxon>Pseudomonadati</taxon>
        <taxon>Pseudomonadota</taxon>
        <taxon>Alphaproteobacteria</taxon>
        <taxon>Rhodobacterales</taxon>
        <taxon>Roseobacteraceae</taxon>
        <taxon>Aliisedimentitalea</taxon>
    </lineage>
</organism>
<reference evidence="2 3" key="1">
    <citation type="submission" date="2023-04" db="EMBL/GenBank/DDBJ databases">
        <title>Complete genome sequence of Alisedimentitalea scapharcae.</title>
        <authorList>
            <person name="Rong J.-C."/>
            <person name="Yi M.-L."/>
            <person name="Zhao Q."/>
        </authorList>
    </citation>
    <scope>NUCLEOTIDE SEQUENCE [LARGE SCALE GENOMIC DNA]</scope>
    <source>
        <strain evidence="2 3">KCTC 42119</strain>
    </source>
</reference>
<dbReference type="Proteomes" id="UP001623232">
    <property type="component" value="Chromosome"/>
</dbReference>
<keyword evidence="3" id="KW-1185">Reference proteome</keyword>
<dbReference type="EMBL" id="CP123584">
    <property type="protein sequence ID" value="WZK89020.1"/>
    <property type="molecule type" value="Genomic_DNA"/>
</dbReference>
<sequence length="162" mass="16878">MTDNHIGKTLWMATALPASNDTTGFEALTWVQVKGIQTLPVFGVTHSNTDVPDLATGFTSGTKGAGSGRESQFTTREISGDTGQGNVKTQANDKDGLVSLKIAEGSGTDSGDGPALVTGDAVKYAQGYLHSHEENQGTDNTHKGATCSFKQNNFTVEGTEPA</sequence>
<proteinExistence type="predicted"/>
<protein>
    <recommendedName>
        <fullName evidence="4">Phage tail tube protein</fullName>
    </recommendedName>
</protein>
<evidence type="ECO:0000313" key="2">
    <source>
        <dbReference type="EMBL" id="WZK89020.1"/>
    </source>
</evidence>
<gene>
    <name evidence="2" type="ORF">QEZ52_00280</name>
</gene>
<evidence type="ECO:0000313" key="3">
    <source>
        <dbReference type="Proteomes" id="UP001623232"/>
    </source>
</evidence>
<dbReference type="Gene3D" id="4.10.410.40">
    <property type="match status" value="1"/>
</dbReference>
<dbReference type="RefSeq" id="WP_406646856.1">
    <property type="nucleotide sequence ID" value="NZ_CP123584.1"/>
</dbReference>
<feature type="region of interest" description="Disordered" evidence="1">
    <location>
        <begin position="55"/>
        <end position="92"/>
    </location>
</feature>
<accession>A0ABZ2XSG0</accession>
<evidence type="ECO:0000256" key="1">
    <source>
        <dbReference type="SAM" id="MobiDB-lite"/>
    </source>
</evidence>
<evidence type="ECO:0008006" key="4">
    <source>
        <dbReference type="Google" id="ProtNLM"/>
    </source>
</evidence>